<dbReference type="NCBIfam" id="TIGR00409">
    <property type="entry name" value="proS_fam_II"/>
    <property type="match status" value="1"/>
</dbReference>
<dbReference type="GO" id="GO:0005829">
    <property type="term" value="C:cytosol"/>
    <property type="evidence" value="ECO:0007669"/>
    <property type="project" value="TreeGrafter"/>
</dbReference>
<keyword evidence="6 10" id="KW-0067">ATP-binding</keyword>
<keyword evidence="3 10" id="KW-0963">Cytoplasm</keyword>
<dbReference type="EMBL" id="SHKP01000007">
    <property type="protein sequence ID" value="RZT95012.1"/>
    <property type="molecule type" value="Genomic_DNA"/>
</dbReference>
<dbReference type="SUPFAM" id="SSF52954">
    <property type="entry name" value="Class II aaRS ABD-related"/>
    <property type="match status" value="1"/>
</dbReference>
<reference evidence="12 13" key="1">
    <citation type="submission" date="2019-02" db="EMBL/GenBank/DDBJ databases">
        <title>Genomic Encyclopedia of Type Strains, Phase IV (KMG-IV): sequencing the most valuable type-strain genomes for metagenomic binning, comparative biology and taxonomic classification.</title>
        <authorList>
            <person name="Goeker M."/>
        </authorList>
    </citation>
    <scope>NUCLEOTIDE SEQUENCE [LARGE SCALE GENOMIC DNA]</scope>
    <source>
        <strain evidence="12 13">DSM 19570</strain>
    </source>
</reference>
<comment type="catalytic activity">
    <reaction evidence="9 10">
        <text>tRNA(Pro) + L-proline + ATP = L-prolyl-tRNA(Pro) + AMP + diphosphate</text>
        <dbReference type="Rhea" id="RHEA:14305"/>
        <dbReference type="Rhea" id="RHEA-COMP:9700"/>
        <dbReference type="Rhea" id="RHEA-COMP:9702"/>
        <dbReference type="ChEBI" id="CHEBI:30616"/>
        <dbReference type="ChEBI" id="CHEBI:33019"/>
        <dbReference type="ChEBI" id="CHEBI:60039"/>
        <dbReference type="ChEBI" id="CHEBI:78442"/>
        <dbReference type="ChEBI" id="CHEBI:78532"/>
        <dbReference type="ChEBI" id="CHEBI:456215"/>
        <dbReference type="EC" id="6.1.1.15"/>
    </reaction>
</comment>
<comment type="function">
    <text evidence="10">Catalyzes the attachment of proline to tRNA(Pro) in a two-step reaction: proline is first activated by ATP to form Pro-AMP and then transferred to the acceptor end of tRNA(Pro). As ProRS can inadvertently accommodate and process non-cognate amino acids such as alanine and cysteine, to avoid such errors it has two additional distinct editing activities against alanine. One activity is designated as 'pretransfer' editing and involves the tRNA(Pro)-independent hydrolysis of activated Ala-AMP. The other activity is designated 'posttransfer' editing and involves deacylation of mischarged Ala-tRNA(Pro). The misacylated Cys-tRNA(Pro) is not edited by ProRS.</text>
</comment>
<feature type="domain" description="Aminoacyl-transfer RNA synthetases class-II family profile" evidence="11">
    <location>
        <begin position="50"/>
        <end position="494"/>
    </location>
</feature>
<dbReference type="EC" id="6.1.1.15" evidence="10"/>
<dbReference type="GO" id="GO:0005524">
    <property type="term" value="F:ATP binding"/>
    <property type="evidence" value="ECO:0007669"/>
    <property type="project" value="UniProtKB-UniRule"/>
</dbReference>
<keyword evidence="13" id="KW-1185">Reference proteome</keyword>
<sequence length="598" mass="65639">MLVGAMPLAAPRTRLRLMKASQFLVSTLKEAPADAEVASHKLMMRAGMIKRLGAGIYNYMPMGLRVIRKVEAIIREEMVRAGAIELLMPVVQPAELWQESGRFQAYGPELLRVKDRHDRDFIIQPTSEEVVTDIARQELRSYKQLPKNFFHIQTKFRDERRPRFGIMRGREFTMKDAYSFDRDKAAALKSYDTMYAAYCRIFDRFGLQYRAVAADTGAIGGDASHEFQVIADTGEDALVYCPSSDYAANIELAEALPLIARRGAPAQAMAKTPTPGKSTCADVATLLGLPLARTVKSLVLATDEIGESGDVLKTTVWLLLVRGDHDLNEIKAGKVEGLKSGFRFATGAEIESHFGCKPGYLGPIGLKLPVKIVADRTVANMSDFVCGANEIDFHFTGVNWGRDLPEPDLIEDIRNVVEGDPSPDGKGVLAIQRGIEVGHVFYLGTKYSEAMNANYLDETGKPRLMEMGCYGIGVTRILGAAIEQNNDARGIIWPAAIAPFAVVICPIGYDRSAEVKASADALYAELQSLGIDALLDDRGERPGAMFADWELIGVPQRVVISDRGLKEGQVELQGRREAEAASVARADVVARLRDRLGL</sequence>
<organism evidence="12 13">
    <name type="scientific">Rivibacter subsaxonicus</name>
    <dbReference type="NCBI Taxonomy" id="457575"/>
    <lineage>
        <taxon>Bacteria</taxon>
        <taxon>Pseudomonadati</taxon>
        <taxon>Pseudomonadota</taxon>
        <taxon>Betaproteobacteria</taxon>
        <taxon>Burkholderiales</taxon>
        <taxon>Rivibacter</taxon>
    </lineage>
</organism>
<dbReference type="FunFam" id="3.30.930.10:FF:000097">
    <property type="entry name" value="Proline--tRNA ligase"/>
    <property type="match status" value="1"/>
</dbReference>
<dbReference type="Gene3D" id="3.90.960.10">
    <property type="entry name" value="YbaK/aminoacyl-tRNA synthetase-associated domain"/>
    <property type="match status" value="1"/>
</dbReference>
<dbReference type="InterPro" id="IPR004154">
    <property type="entry name" value="Anticodon-bd"/>
</dbReference>
<comment type="domain">
    <text evidence="10">Consists of three domains: the N-terminal catalytic domain, the editing domain and the C-terminal anticodon-binding domain.</text>
</comment>
<protein>
    <recommendedName>
        <fullName evidence="10">Proline--tRNA ligase</fullName>
        <ecNumber evidence="10">6.1.1.15</ecNumber>
    </recommendedName>
    <alternativeName>
        <fullName evidence="10">Prolyl-tRNA synthetase</fullName>
        <shortName evidence="10">ProRS</shortName>
    </alternativeName>
</protein>
<proteinExistence type="inferred from homology"/>
<dbReference type="InterPro" id="IPR036621">
    <property type="entry name" value="Anticodon-bd_dom_sf"/>
</dbReference>
<dbReference type="InterPro" id="IPR006195">
    <property type="entry name" value="aa-tRNA-synth_II"/>
</dbReference>
<dbReference type="PRINTS" id="PR01046">
    <property type="entry name" value="TRNASYNTHPRO"/>
</dbReference>
<dbReference type="Pfam" id="PF03129">
    <property type="entry name" value="HGTP_anticodon"/>
    <property type="match status" value="1"/>
</dbReference>
<evidence type="ECO:0000256" key="4">
    <source>
        <dbReference type="ARBA" id="ARBA00022598"/>
    </source>
</evidence>
<dbReference type="SUPFAM" id="SSF55681">
    <property type="entry name" value="Class II aaRS and biotin synthetases"/>
    <property type="match status" value="1"/>
</dbReference>
<dbReference type="FunFam" id="3.30.930.10:FF:000042">
    <property type="entry name" value="probable proline--tRNA ligase, mitochondrial"/>
    <property type="match status" value="1"/>
</dbReference>
<evidence type="ECO:0000256" key="6">
    <source>
        <dbReference type="ARBA" id="ARBA00022840"/>
    </source>
</evidence>
<dbReference type="NCBIfam" id="NF006625">
    <property type="entry name" value="PRK09194.1"/>
    <property type="match status" value="1"/>
</dbReference>
<dbReference type="PIRSF" id="PIRSF001535">
    <property type="entry name" value="ProRS_1"/>
    <property type="match status" value="1"/>
</dbReference>
<dbReference type="InterPro" id="IPR044140">
    <property type="entry name" value="ProRS_anticodon_short"/>
</dbReference>
<name>A0A4Q7VG70_9BURK</name>
<evidence type="ECO:0000259" key="11">
    <source>
        <dbReference type="PROSITE" id="PS50862"/>
    </source>
</evidence>
<keyword evidence="7 10" id="KW-0648">Protein biosynthesis</keyword>
<dbReference type="PANTHER" id="PTHR42753">
    <property type="entry name" value="MITOCHONDRIAL RIBOSOME PROTEIN L39/PROLYL-TRNA LIGASE FAMILY MEMBER"/>
    <property type="match status" value="1"/>
</dbReference>
<evidence type="ECO:0000256" key="1">
    <source>
        <dbReference type="ARBA" id="ARBA00004496"/>
    </source>
</evidence>
<dbReference type="Gene3D" id="3.40.50.800">
    <property type="entry name" value="Anticodon-binding domain"/>
    <property type="match status" value="1"/>
</dbReference>
<dbReference type="Pfam" id="PF04073">
    <property type="entry name" value="tRNA_edit"/>
    <property type="match status" value="1"/>
</dbReference>
<evidence type="ECO:0000256" key="9">
    <source>
        <dbReference type="ARBA" id="ARBA00047671"/>
    </source>
</evidence>
<dbReference type="InterPro" id="IPR033730">
    <property type="entry name" value="ProRS_core_prok"/>
</dbReference>
<dbReference type="Proteomes" id="UP000293671">
    <property type="component" value="Unassembled WGS sequence"/>
</dbReference>
<dbReference type="CDD" id="cd04334">
    <property type="entry name" value="ProRS-INS"/>
    <property type="match status" value="1"/>
</dbReference>
<dbReference type="InterPro" id="IPR002314">
    <property type="entry name" value="aa-tRNA-synt_IIb"/>
</dbReference>
<keyword evidence="8 10" id="KW-0030">Aminoacyl-tRNA synthetase</keyword>
<evidence type="ECO:0000313" key="13">
    <source>
        <dbReference type="Proteomes" id="UP000293671"/>
    </source>
</evidence>
<dbReference type="GO" id="GO:0002161">
    <property type="term" value="F:aminoacyl-tRNA deacylase activity"/>
    <property type="evidence" value="ECO:0007669"/>
    <property type="project" value="InterPro"/>
</dbReference>
<dbReference type="InterPro" id="IPR023717">
    <property type="entry name" value="Pro-tRNA-Synthase_IIa_type1"/>
</dbReference>
<dbReference type="CDD" id="cd00861">
    <property type="entry name" value="ProRS_anticodon_short"/>
    <property type="match status" value="1"/>
</dbReference>
<dbReference type="PANTHER" id="PTHR42753:SF2">
    <property type="entry name" value="PROLINE--TRNA LIGASE"/>
    <property type="match status" value="1"/>
</dbReference>
<evidence type="ECO:0000313" key="12">
    <source>
        <dbReference type="EMBL" id="RZT95012.1"/>
    </source>
</evidence>
<comment type="similarity">
    <text evidence="10">Belongs to the class-II aminoacyl-tRNA synthetase family. ProS type 1 subfamily.</text>
</comment>
<gene>
    <name evidence="10" type="primary">proS</name>
    <name evidence="12" type="ORF">EV670_2759</name>
</gene>
<dbReference type="SUPFAM" id="SSF55826">
    <property type="entry name" value="YbaK/ProRS associated domain"/>
    <property type="match status" value="1"/>
</dbReference>
<dbReference type="InterPro" id="IPR007214">
    <property type="entry name" value="YbaK/aa-tRNA-synth-assoc-dom"/>
</dbReference>
<dbReference type="InterPro" id="IPR036754">
    <property type="entry name" value="YbaK/aa-tRNA-synt-asso_dom_sf"/>
</dbReference>
<comment type="caution">
    <text evidence="12">The sequence shown here is derived from an EMBL/GenBank/DDBJ whole genome shotgun (WGS) entry which is preliminary data.</text>
</comment>
<comment type="subcellular location">
    <subcellularLocation>
        <location evidence="1 10">Cytoplasm</location>
    </subcellularLocation>
</comment>
<evidence type="ECO:0000256" key="7">
    <source>
        <dbReference type="ARBA" id="ARBA00022917"/>
    </source>
</evidence>
<comment type="subunit">
    <text evidence="2 10">Homodimer.</text>
</comment>
<evidence type="ECO:0000256" key="3">
    <source>
        <dbReference type="ARBA" id="ARBA00022490"/>
    </source>
</evidence>
<dbReference type="InterPro" id="IPR004500">
    <property type="entry name" value="Pro-tRNA-synth_IIa_bac-type"/>
</dbReference>
<keyword evidence="5 10" id="KW-0547">Nucleotide-binding</keyword>
<evidence type="ECO:0000256" key="2">
    <source>
        <dbReference type="ARBA" id="ARBA00011738"/>
    </source>
</evidence>
<dbReference type="PROSITE" id="PS50862">
    <property type="entry name" value="AA_TRNA_LIGASE_II"/>
    <property type="match status" value="1"/>
</dbReference>
<dbReference type="Gene3D" id="3.30.930.10">
    <property type="entry name" value="Bira Bifunctional Protein, Domain 2"/>
    <property type="match status" value="2"/>
</dbReference>
<dbReference type="InterPro" id="IPR045864">
    <property type="entry name" value="aa-tRNA-synth_II/BPL/LPL"/>
</dbReference>
<evidence type="ECO:0000256" key="8">
    <source>
        <dbReference type="ARBA" id="ARBA00023146"/>
    </source>
</evidence>
<dbReference type="GO" id="GO:0006433">
    <property type="term" value="P:prolyl-tRNA aminoacylation"/>
    <property type="evidence" value="ECO:0007669"/>
    <property type="project" value="UniProtKB-UniRule"/>
</dbReference>
<dbReference type="HAMAP" id="MF_01569">
    <property type="entry name" value="Pro_tRNA_synth_type1"/>
    <property type="match status" value="1"/>
</dbReference>
<dbReference type="InterPro" id="IPR050062">
    <property type="entry name" value="Pro-tRNA_synthetase"/>
</dbReference>
<dbReference type="GO" id="GO:0004827">
    <property type="term" value="F:proline-tRNA ligase activity"/>
    <property type="evidence" value="ECO:0007669"/>
    <property type="project" value="UniProtKB-UniRule"/>
</dbReference>
<keyword evidence="4 10" id="KW-0436">Ligase</keyword>
<accession>A0A4Q7VG70</accession>
<dbReference type="AlphaFoldDB" id="A0A4Q7VG70"/>
<evidence type="ECO:0000256" key="10">
    <source>
        <dbReference type="HAMAP-Rule" id="MF_01569"/>
    </source>
</evidence>
<evidence type="ECO:0000256" key="5">
    <source>
        <dbReference type="ARBA" id="ARBA00022741"/>
    </source>
</evidence>
<dbReference type="InterPro" id="IPR002316">
    <property type="entry name" value="Pro-tRNA-ligase_IIa"/>
</dbReference>
<dbReference type="Pfam" id="PF00587">
    <property type="entry name" value="tRNA-synt_2b"/>
    <property type="match status" value="1"/>
</dbReference>
<dbReference type="CDD" id="cd00779">
    <property type="entry name" value="ProRS_core_prok"/>
    <property type="match status" value="1"/>
</dbReference>